<dbReference type="PROSITE" id="PS51408">
    <property type="entry name" value="TRANSFERRIN_LIKE_4"/>
    <property type="match status" value="2"/>
</dbReference>
<feature type="domain" description="Transferrin-like" evidence="2">
    <location>
        <begin position="40"/>
        <end position="366"/>
    </location>
</feature>
<comment type="caution">
    <text evidence="3">The sequence shown here is derived from an EMBL/GenBank/DDBJ whole genome shotgun (WGS) entry which is preliminary data.</text>
</comment>
<accession>A0A9J6CEY4</accession>
<feature type="chain" id="PRO_5039912097" description="Transferrin-like domain-containing protein" evidence="1">
    <location>
        <begin position="23"/>
        <end position="710"/>
    </location>
</feature>
<evidence type="ECO:0000313" key="4">
    <source>
        <dbReference type="Proteomes" id="UP001107558"/>
    </source>
</evidence>
<dbReference type="GO" id="GO:0055037">
    <property type="term" value="C:recycling endosome"/>
    <property type="evidence" value="ECO:0007669"/>
    <property type="project" value="TreeGrafter"/>
</dbReference>
<evidence type="ECO:0000259" key="2">
    <source>
        <dbReference type="PROSITE" id="PS51408"/>
    </source>
</evidence>
<dbReference type="Gene3D" id="3.40.190.10">
    <property type="entry name" value="Periplasmic binding protein-like II"/>
    <property type="match status" value="3"/>
</dbReference>
<keyword evidence="4" id="KW-1185">Reference proteome</keyword>
<keyword evidence="1" id="KW-0732">Signal</keyword>
<evidence type="ECO:0000256" key="1">
    <source>
        <dbReference type="SAM" id="SignalP"/>
    </source>
</evidence>
<reference evidence="3" key="1">
    <citation type="submission" date="2021-03" db="EMBL/GenBank/DDBJ databases">
        <title>Chromosome level genome of the anhydrobiotic midge Polypedilum vanderplanki.</title>
        <authorList>
            <person name="Yoshida Y."/>
            <person name="Kikawada T."/>
            <person name="Gusev O."/>
        </authorList>
    </citation>
    <scope>NUCLEOTIDE SEQUENCE</scope>
    <source>
        <strain evidence="3">NIAS01</strain>
        <tissue evidence="3">Whole body or cell culture</tissue>
    </source>
</reference>
<feature type="domain" description="Transferrin-like" evidence="2">
    <location>
        <begin position="376"/>
        <end position="672"/>
    </location>
</feature>
<dbReference type="PANTHER" id="PTHR11485">
    <property type="entry name" value="TRANSFERRIN"/>
    <property type="match status" value="1"/>
</dbReference>
<dbReference type="InterPro" id="IPR001156">
    <property type="entry name" value="Transferrin-like_dom"/>
</dbReference>
<sequence length="710" mass="80889">MKSSQLLNLAILFNVWIYGAYSKDAYDKAIATKDEKNDKLRICIVENRGSFRRTEKYCPIIEKNTNIECIIGVDRLDCARRIQKGYAHFGVFSSEDLVGARWATFEILVTNEIRFHSDEFEYEVVVVVDNEANINSAADLKKSRLCHPGKGLEGNWNDVISDYLESVMIPRECETDLTLAESRIKATANFFGPSCKAGPWLSDPVQDQILKKRYPSLCSLCYDPTRCGIGDKHWGRRGPLDCLTGGSGQAAYIRLDDVRSFFGFTGLTAEADPNGYSFLCPDGHLQPLTVNNPCTWIAKPWPVIAARRTHAEKIQEMFRDIDINKDWQQALLMLLESYHVNISTLDIPMPIDDYLDKSSGYQSAHSFPACYPPRHIVYCTTSIIEFVKCSWLQEISTVYGIEPNLQCIRGESLFRCLDDVEKGIADVVRVDEEVRIKSERNFNLSPLLFEFSTDFESNHVTVAVVKKGSKIQSFLDIKGKTACFPSYEGSSFYSVMHELQQLKYIQDNCSKSIDNFFSPASCYGQENCRKEFSEDNGALKCLNEFGDIAFINLQTYKKLNDTNENLRVICPGSFETKKYKRSSDICYLSWTSKGTLLINKSKTQLRRNEIISSLKSMDHYFGKYRFRAGDIPFTLFGPFDQKEDVLFRDSTDGFKTEYEIINYSKFDRSIESFYNKLLNDDSHQCSSANSVIGIKIIFLVISAIIVKFLS</sequence>
<dbReference type="Proteomes" id="UP001107558">
    <property type="component" value="Chromosome 1"/>
</dbReference>
<dbReference type="GO" id="GO:0005886">
    <property type="term" value="C:plasma membrane"/>
    <property type="evidence" value="ECO:0007669"/>
    <property type="project" value="TreeGrafter"/>
</dbReference>
<gene>
    <name evidence="3" type="ORF">PVAND_009707</name>
</gene>
<dbReference type="Pfam" id="PF00405">
    <property type="entry name" value="Transferrin"/>
    <property type="match status" value="2"/>
</dbReference>
<dbReference type="SMART" id="SM00094">
    <property type="entry name" value="TR_FER"/>
    <property type="match status" value="1"/>
</dbReference>
<proteinExistence type="predicted"/>
<dbReference type="GO" id="GO:0006826">
    <property type="term" value="P:iron ion transport"/>
    <property type="evidence" value="ECO:0007669"/>
    <property type="project" value="TreeGrafter"/>
</dbReference>
<dbReference type="PRINTS" id="PR00422">
    <property type="entry name" value="TRANSFERRIN"/>
</dbReference>
<dbReference type="AlphaFoldDB" id="A0A9J6CEY4"/>
<evidence type="ECO:0000313" key="3">
    <source>
        <dbReference type="EMBL" id="KAG5680182.1"/>
    </source>
</evidence>
<protein>
    <recommendedName>
        <fullName evidence="2">Transferrin-like domain-containing protein</fullName>
    </recommendedName>
</protein>
<feature type="signal peptide" evidence="1">
    <location>
        <begin position="1"/>
        <end position="22"/>
    </location>
</feature>
<organism evidence="3 4">
    <name type="scientific">Polypedilum vanderplanki</name>
    <name type="common">Sleeping chironomid midge</name>
    <dbReference type="NCBI Taxonomy" id="319348"/>
    <lineage>
        <taxon>Eukaryota</taxon>
        <taxon>Metazoa</taxon>
        <taxon>Ecdysozoa</taxon>
        <taxon>Arthropoda</taxon>
        <taxon>Hexapoda</taxon>
        <taxon>Insecta</taxon>
        <taxon>Pterygota</taxon>
        <taxon>Neoptera</taxon>
        <taxon>Endopterygota</taxon>
        <taxon>Diptera</taxon>
        <taxon>Nematocera</taxon>
        <taxon>Chironomoidea</taxon>
        <taxon>Chironomidae</taxon>
        <taxon>Chironominae</taxon>
        <taxon>Polypedilum</taxon>
        <taxon>Polypedilum</taxon>
    </lineage>
</organism>
<dbReference type="GO" id="GO:0005615">
    <property type="term" value="C:extracellular space"/>
    <property type="evidence" value="ECO:0007669"/>
    <property type="project" value="TreeGrafter"/>
</dbReference>
<dbReference type="CDD" id="cd13529">
    <property type="entry name" value="PBP2_transferrin"/>
    <property type="match status" value="2"/>
</dbReference>
<dbReference type="OrthoDB" id="8170333at2759"/>
<dbReference type="EMBL" id="JADBJN010000001">
    <property type="protein sequence ID" value="KAG5680182.1"/>
    <property type="molecule type" value="Genomic_DNA"/>
</dbReference>
<dbReference type="PANTHER" id="PTHR11485:SF54">
    <property type="entry name" value="TRANSFERRIN"/>
    <property type="match status" value="1"/>
</dbReference>
<name>A0A9J6CEY4_POLVA</name>
<dbReference type="SUPFAM" id="SSF53850">
    <property type="entry name" value="Periplasmic binding protein-like II"/>
    <property type="match status" value="2"/>
</dbReference>
<dbReference type="GO" id="GO:0005769">
    <property type="term" value="C:early endosome"/>
    <property type="evidence" value="ECO:0007669"/>
    <property type="project" value="TreeGrafter"/>
</dbReference>